<dbReference type="InterPro" id="IPR007014">
    <property type="entry name" value="FUN14"/>
</dbReference>
<organism evidence="7 8">
    <name type="scientific">Tilletia horrida</name>
    <dbReference type="NCBI Taxonomy" id="155126"/>
    <lineage>
        <taxon>Eukaryota</taxon>
        <taxon>Fungi</taxon>
        <taxon>Dikarya</taxon>
        <taxon>Basidiomycota</taxon>
        <taxon>Ustilaginomycotina</taxon>
        <taxon>Exobasidiomycetes</taxon>
        <taxon>Tilletiales</taxon>
        <taxon>Tilletiaceae</taxon>
        <taxon>Tilletia</taxon>
    </lineage>
</organism>
<gene>
    <name evidence="7" type="ORF">OC842_005622</name>
</gene>
<accession>A0AAN6G7L6</accession>
<proteinExistence type="inferred from homology"/>
<reference evidence="7" key="1">
    <citation type="journal article" date="2023" name="PhytoFront">
        <title>Draft Genome Resources of Seven Strains of Tilletia horrida, Causal Agent of Kernel Smut of Rice.</title>
        <authorList>
            <person name="Khanal S."/>
            <person name="Antony Babu S."/>
            <person name="Zhou X.G."/>
        </authorList>
    </citation>
    <scope>NUCLEOTIDE SEQUENCE</scope>
    <source>
        <strain evidence="7">TX3</strain>
    </source>
</reference>
<evidence type="ECO:0000256" key="1">
    <source>
        <dbReference type="ARBA" id="ARBA00004370"/>
    </source>
</evidence>
<evidence type="ECO:0000256" key="6">
    <source>
        <dbReference type="SAM" id="MobiDB-lite"/>
    </source>
</evidence>
<evidence type="ECO:0000256" key="3">
    <source>
        <dbReference type="ARBA" id="ARBA00022692"/>
    </source>
</evidence>
<protein>
    <recommendedName>
        <fullName evidence="9">FUN14 domain-containing protein</fullName>
    </recommendedName>
</protein>
<evidence type="ECO:0008006" key="9">
    <source>
        <dbReference type="Google" id="ProtNLM"/>
    </source>
</evidence>
<comment type="similarity">
    <text evidence="2">Belongs to the FUN14 family.</text>
</comment>
<evidence type="ECO:0000313" key="7">
    <source>
        <dbReference type="EMBL" id="KAK0525095.1"/>
    </source>
</evidence>
<feature type="compositionally biased region" description="Polar residues" evidence="6">
    <location>
        <begin position="105"/>
        <end position="117"/>
    </location>
</feature>
<dbReference type="Proteomes" id="UP001176521">
    <property type="component" value="Unassembled WGS sequence"/>
</dbReference>
<keyword evidence="4" id="KW-1133">Transmembrane helix</keyword>
<dbReference type="AlphaFoldDB" id="A0AAN6G7L6"/>
<comment type="subcellular location">
    <subcellularLocation>
        <location evidence="1">Membrane</location>
    </subcellularLocation>
</comment>
<feature type="region of interest" description="Disordered" evidence="6">
    <location>
        <begin position="48"/>
        <end position="68"/>
    </location>
</feature>
<keyword evidence="5" id="KW-0472">Membrane</keyword>
<dbReference type="EMBL" id="JAPDMQ010000416">
    <property type="protein sequence ID" value="KAK0525095.1"/>
    <property type="molecule type" value="Genomic_DNA"/>
</dbReference>
<comment type="caution">
    <text evidence="7">The sequence shown here is derived from an EMBL/GenBank/DDBJ whole genome shotgun (WGS) entry which is preliminary data.</text>
</comment>
<evidence type="ECO:0000256" key="2">
    <source>
        <dbReference type="ARBA" id="ARBA00009160"/>
    </source>
</evidence>
<evidence type="ECO:0000256" key="4">
    <source>
        <dbReference type="ARBA" id="ARBA00022989"/>
    </source>
</evidence>
<dbReference type="Pfam" id="PF04930">
    <property type="entry name" value="FUN14"/>
    <property type="match status" value="1"/>
</dbReference>
<dbReference type="GO" id="GO:0016020">
    <property type="term" value="C:membrane"/>
    <property type="evidence" value="ECO:0007669"/>
    <property type="project" value="UniProtKB-SubCell"/>
</dbReference>
<keyword evidence="8" id="KW-1185">Reference proteome</keyword>
<keyword evidence="3" id="KW-0812">Transmembrane</keyword>
<evidence type="ECO:0000256" key="5">
    <source>
        <dbReference type="ARBA" id="ARBA00023136"/>
    </source>
</evidence>
<sequence>MLVSTASHSACAGLAPLRRSFLALPQQQQQQRGLLAASSSFWSPALVSSSSRSTPAPAPSPAPARALSTVTAPRAQRLLAASASAAPPSTTSPILRAVAAAQQQKYHSSSTSSNTPITATATASRSSTGDHAPLALAAAGAALILYLTSAHTGPAQIHCESLINNNIPTSNADPKSLNNPLNPDSKYPKSEVNLYQLSFGTITGICAGVFIKKGLKAVAFLLGAGYVLLQYLSSQRLVNVNWNAIGKTYDRFVDRAAGETGVSSASVRGWKGSKLQRIWNRLVDFLTADFQPRATFLAGLVLGFRLG</sequence>
<evidence type="ECO:0000313" key="8">
    <source>
        <dbReference type="Proteomes" id="UP001176521"/>
    </source>
</evidence>
<name>A0AAN6G7L6_9BASI</name>
<dbReference type="PANTHER" id="PTHR21346:SF10">
    <property type="entry name" value="TRANSMEMBRANE PROTEIN"/>
    <property type="match status" value="1"/>
</dbReference>
<feature type="region of interest" description="Disordered" evidence="6">
    <location>
        <begin position="105"/>
        <end position="124"/>
    </location>
</feature>
<dbReference type="PANTHER" id="PTHR21346">
    <property type="entry name" value="FUN14 DOMAIN CONTAINING"/>
    <property type="match status" value="1"/>
</dbReference>